<evidence type="ECO:0000256" key="11">
    <source>
        <dbReference type="ARBA" id="ARBA00042639"/>
    </source>
</evidence>
<keyword evidence="5" id="KW-0049">Antioxidant</keyword>
<evidence type="ECO:0000256" key="10">
    <source>
        <dbReference type="ARBA" id="ARBA00038489"/>
    </source>
</evidence>
<keyword evidence="8" id="KW-0676">Redox-active center</keyword>
<comment type="function">
    <text evidence="1">Thiol-specific peroxidase that catalyzes the reduction of hydrogen peroxide and organic hydroperoxides to water and alcohols, respectively. Plays a role in cell protection against oxidative stress by detoxifying peroxides and as sensor of hydrogen peroxide-mediated signaling events.</text>
</comment>
<reference evidence="14 15" key="1">
    <citation type="submission" date="2020-02" db="EMBL/GenBank/DDBJ databases">
        <title>Genomic and physiological characterization of two novel Nitrospinaceae genera.</title>
        <authorList>
            <person name="Mueller A.J."/>
            <person name="Jung M.-Y."/>
            <person name="Strachan C.R."/>
            <person name="Herbold C.W."/>
            <person name="Kirkegaard R.H."/>
            <person name="Daims H."/>
        </authorList>
    </citation>
    <scope>NUCLEOTIDE SEQUENCE [LARGE SCALE GENOMIC DNA]</scope>
    <source>
        <strain evidence="14">EB</strain>
    </source>
</reference>
<evidence type="ECO:0000256" key="7">
    <source>
        <dbReference type="ARBA" id="ARBA00023157"/>
    </source>
</evidence>
<name>A0A7T0BZ69_9BACT</name>
<dbReference type="PIRSF" id="PIRSF000239">
    <property type="entry name" value="AHPC"/>
    <property type="match status" value="1"/>
</dbReference>
<evidence type="ECO:0000256" key="4">
    <source>
        <dbReference type="ARBA" id="ARBA00022559"/>
    </source>
</evidence>
<comment type="subunit">
    <text evidence="2">Monomer.</text>
</comment>
<evidence type="ECO:0000256" key="6">
    <source>
        <dbReference type="ARBA" id="ARBA00023002"/>
    </source>
</evidence>
<dbReference type="Pfam" id="PF00578">
    <property type="entry name" value="AhpC-TSA"/>
    <property type="match status" value="1"/>
</dbReference>
<evidence type="ECO:0000313" key="14">
    <source>
        <dbReference type="EMBL" id="QPJ63641.1"/>
    </source>
</evidence>
<dbReference type="PANTHER" id="PTHR42801">
    <property type="entry name" value="THIOREDOXIN-DEPENDENT PEROXIDE REDUCTASE"/>
    <property type="match status" value="1"/>
</dbReference>
<dbReference type="GO" id="GO:0008379">
    <property type="term" value="F:thioredoxin peroxidase activity"/>
    <property type="evidence" value="ECO:0007669"/>
    <property type="project" value="TreeGrafter"/>
</dbReference>
<dbReference type="Gene3D" id="3.40.30.10">
    <property type="entry name" value="Glutaredoxin"/>
    <property type="match status" value="1"/>
</dbReference>
<sequence>MGQKLEPGDRAPNFDLPGVYGYKAGATSPSHEDGVRFKLKDYEGKKWVVLVFYHQDSSPEDTRLLVSFNGYNRKFTTKEIELLAISQNGVNSHRQFIEVYQLGFSLVADEKKEVTELYGVIREEKNQFDELETRVHRTTMVIDKTGMIRNIWQDIEDLREHPREVWEYIAKEKGV</sequence>
<comment type="similarity">
    <text evidence="10">Belongs to the peroxiredoxin family. BCP/PrxQ subfamily.</text>
</comment>
<dbReference type="EMBL" id="CP048685">
    <property type="protein sequence ID" value="QPJ63641.1"/>
    <property type="molecule type" value="Genomic_DNA"/>
</dbReference>
<dbReference type="InterPro" id="IPR024706">
    <property type="entry name" value="Peroxiredoxin_AhpC-typ"/>
</dbReference>
<dbReference type="InterPro" id="IPR013766">
    <property type="entry name" value="Thioredoxin_domain"/>
</dbReference>
<evidence type="ECO:0000256" key="1">
    <source>
        <dbReference type="ARBA" id="ARBA00003330"/>
    </source>
</evidence>
<feature type="domain" description="Thioredoxin" evidence="13">
    <location>
        <begin position="5"/>
        <end position="174"/>
    </location>
</feature>
<protein>
    <recommendedName>
        <fullName evidence="3">thioredoxin-dependent peroxiredoxin</fullName>
        <ecNumber evidence="3">1.11.1.24</ecNumber>
    </recommendedName>
    <alternativeName>
        <fullName evidence="9">Thioredoxin peroxidase</fullName>
    </alternativeName>
    <alternativeName>
        <fullName evidence="11">Thioredoxin-dependent peroxiredoxin Bcp</fullName>
    </alternativeName>
</protein>
<evidence type="ECO:0000256" key="9">
    <source>
        <dbReference type="ARBA" id="ARBA00032824"/>
    </source>
</evidence>
<organism evidence="14 15">
    <name type="scientific">Candidatus Nitronauta litoralis</name>
    <dbReference type="NCBI Taxonomy" id="2705533"/>
    <lineage>
        <taxon>Bacteria</taxon>
        <taxon>Pseudomonadati</taxon>
        <taxon>Nitrospinota/Tectimicrobiota group</taxon>
        <taxon>Nitrospinota</taxon>
        <taxon>Nitrospinia</taxon>
        <taxon>Nitrospinales</taxon>
        <taxon>Nitrospinaceae</taxon>
        <taxon>Candidatus Nitronauta</taxon>
    </lineage>
</organism>
<keyword evidence="4" id="KW-0575">Peroxidase</keyword>
<dbReference type="InterPro" id="IPR036249">
    <property type="entry name" value="Thioredoxin-like_sf"/>
</dbReference>
<evidence type="ECO:0000256" key="2">
    <source>
        <dbReference type="ARBA" id="ARBA00011245"/>
    </source>
</evidence>
<dbReference type="InterPro" id="IPR050924">
    <property type="entry name" value="Peroxiredoxin_BCP/PrxQ"/>
</dbReference>
<gene>
    <name evidence="14" type="ORF">G3M70_17905</name>
</gene>
<dbReference type="SUPFAM" id="SSF52833">
    <property type="entry name" value="Thioredoxin-like"/>
    <property type="match status" value="1"/>
</dbReference>
<dbReference type="EC" id="1.11.1.24" evidence="3"/>
<dbReference type="PANTHER" id="PTHR42801:SF4">
    <property type="entry name" value="AHPC_TSA FAMILY PROTEIN"/>
    <property type="match status" value="1"/>
</dbReference>
<evidence type="ECO:0000259" key="13">
    <source>
        <dbReference type="PROSITE" id="PS51352"/>
    </source>
</evidence>
<dbReference type="InterPro" id="IPR000866">
    <property type="entry name" value="AhpC/TSA"/>
</dbReference>
<evidence type="ECO:0000256" key="5">
    <source>
        <dbReference type="ARBA" id="ARBA00022862"/>
    </source>
</evidence>
<dbReference type="GO" id="GO:0005737">
    <property type="term" value="C:cytoplasm"/>
    <property type="evidence" value="ECO:0007669"/>
    <property type="project" value="TreeGrafter"/>
</dbReference>
<keyword evidence="6" id="KW-0560">Oxidoreductase</keyword>
<comment type="catalytic activity">
    <reaction evidence="12">
        <text>a hydroperoxide + [thioredoxin]-dithiol = an alcohol + [thioredoxin]-disulfide + H2O</text>
        <dbReference type="Rhea" id="RHEA:62620"/>
        <dbReference type="Rhea" id="RHEA-COMP:10698"/>
        <dbReference type="Rhea" id="RHEA-COMP:10700"/>
        <dbReference type="ChEBI" id="CHEBI:15377"/>
        <dbReference type="ChEBI" id="CHEBI:29950"/>
        <dbReference type="ChEBI" id="CHEBI:30879"/>
        <dbReference type="ChEBI" id="CHEBI:35924"/>
        <dbReference type="ChEBI" id="CHEBI:50058"/>
        <dbReference type="EC" id="1.11.1.24"/>
    </reaction>
</comment>
<evidence type="ECO:0000256" key="12">
    <source>
        <dbReference type="ARBA" id="ARBA00049091"/>
    </source>
</evidence>
<accession>A0A7T0BZ69</accession>
<evidence type="ECO:0000256" key="3">
    <source>
        <dbReference type="ARBA" id="ARBA00013017"/>
    </source>
</evidence>
<keyword evidence="7" id="KW-1015">Disulfide bond</keyword>
<evidence type="ECO:0000256" key="8">
    <source>
        <dbReference type="ARBA" id="ARBA00023284"/>
    </source>
</evidence>
<dbReference type="KEGG" id="nli:G3M70_17905"/>
<evidence type="ECO:0000313" key="15">
    <source>
        <dbReference type="Proteomes" id="UP000594688"/>
    </source>
</evidence>
<dbReference type="CDD" id="cd03017">
    <property type="entry name" value="PRX_BCP"/>
    <property type="match status" value="1"/>
</dbReference>
<proteinExistence type="inferred from homology"/>
<dbReference type="GO" id="GO:0045454">
    <property type="term" value="P:cell redox homeostasis"/>
    <property type="evidence" value="ECO:0007669"/>
    <property type="project" value="TreeGrafter"/>
</dbReference>
<dbReference type="PROSITE" id="PS51352">
    <property type="entry name" value="THIOREDOXIN_2"/>
    <property type="match status" value="1"/>
</dbReference>
<dbReference type="GO" id="GO:0034599">
    <property type="term" value="P:cellular response to oxidative stress"/>
    <property type="evidence" value="ECO:0007669"/>
    <property type="project" value="TreeGrafter"/>
</dbReference>
<dbReference type="Proteomes" id="UP000594688">
    <property type="component" value="Chromosome"/>
</dbReference>
<dbReference type="AlphaFoldDB" id="A0A7T0BZ69"/>